<dbReference type="AlphaFoldDB" id="A0A2T0MEL9"/>
<dbReference type="RefSeq" id="WP_106143044.1">
    <property type="nucleotide sequence ID" value="NZ_PVYX01000001.1"/>
</dbReference>
<evidence type="ECO:0000313" key="2">
    <source>
        <dbReference type="Proteomes" id="UP000237640"/>
    </source>
</evidence>
<proteinExistence type="predicted"/>
<dbReference type="Proteomes" id="UP000237640">
    <property type="component" value="Unassembled WGS sequence"/>
</dbReference>
<gene>
    <name evidence="1" type="ORF">CLV81_0009</name>
</gene>
<comment type="caution">
    <text evidence="1">The sequence shown here is derived from an EMBL/GenBank/DDBJ whole genome shotgun (WGS) entry which is preliminary data.</text>
</comment>
<dbReference type="PROSITE" id="PS51257">
    <property type="entry name" value="PROKAR_LIPOPROTEIN"/>
    <property type="match status" value="1"/>
</dbReference>
<evidence type="ECO:0008006" key="3">
    <source>
        <dbReference type="Google" id="ProtNLM"/>
    </source>
</evidence>
<organism evidence="1 2">
    <name type="scientific">Flagellimonas meridianipacifica</name>
    <dbReference type="NCBI Taxonomy" id="1080225"/>
    <lineage>
        <taxon>Bacteria</taxon>
        <taxon>Pseudomonadati</taxon>
        <taxon>Bacteroidota</taxon>
        <taxon>Flavobacteriia</taxon>
        <taxon>Flavobacteriales</taxon>
        <taxon>Flavobacteriaceae</taxon>
        <taxon>Flagellimonas</taxon>
    </lineage>
</organism>
<dbReference type="EMBL" id="PVYX01000001">
    <property type="protein sequence ID" value="PRX56021.1"/>
    <property type="molecule type" value="Genomic_DNA"/>
</dbReference>
<evidence type="ECO:0000313" key="1">
    <source>
        <dbReference type="EMBL" id="PRX56021.1"/>
    </source>
</evidence>
<reference evidence="1 2" key="1">
    <citation type="submission" date="2018-03" db="EMBL/GenBank/DDBJ databases">
        <title>Genomic Encyclopedia of Archaeal and Bacterial Type Strains, Phase II (KMG-II): from individual species to whole genera.</title>
        <authorList>
            <person name="Goeker M."/>
        </authorList>
    </citation>
    <scope>NUCLEOTIDE SEQUENCE [LARGE SCALE GENOMIC DNA]</scope>
    <source>
        <strain evidence="1 2">DSM 25027</strain>
    </source>
</reference>
<accession>A0A2T0MEL9</accession>
<keyword evidence="2" id="KW-1185">Reference proteome</keyword>
<sequence length="246" mass="27610">MKRIHFLTMAIAVAFAFSCNFTEEITINEDGSGKLSINFDGSELMEMAGEEMMKDNEKAVDSLISFKDLLEEKKDSIAQLSPEEQAKLKKLEPFNMRMVMNPEEKQMKFDLFSEFKNVNEVNDAFNAFQSASSLGPNSGQDKQPKIGGEESATEVNYSFAGNTFSRKAKILDQDLFQQSIDSLQGAEMFLSGSTYTLKYHFPKRVKSASAESATFSADGKTLIYEVKFLDLMKDPSLLDLEVELEN</sequence>
<protein>
    <recommendedName>
        <fullName evidence="3">Lipoprotein</fullName>
    </recommendedName>
</protein>
<dbReference type="OrthoDB" id="978531at2"/>
<name>A0A2T0MEL9_9FLAO</name>